<evidence type="ECO:0000313" key="3">
    <source>
        <dbReference type="Proteomes" id="UP000034246"/>
    </source>
</evidence>
<gene>
    <name evidence="2" type="ORF">UT39_C0013G0014</name>
</gene>
<dbReference type="AlphaFoldDB" id="A0A0G0NDQ1"/>
<dbReference type="Pfam" id="PF00535">
    <property type="entry name" value="Glycos_transf_2"/>
    <property type="match status" value="1"/>
</dbReference>
<dbReference type="InterPro" id="IPR001173">
    <property type="entry name" value="Glyco_trans_2-like"/>
</dbReference>
<feature type="domain" description="Glycosyltransferase 2-like" evidence="1">
    <location>
        <begin position="8"/>
        <end position="156"/>
    </location>
</feature>
<protein>
    <recommendedName>
        <fullName evidence="1">Glycosyltransferase 2-like domain-containing protein</fullName>
    </recommendedName>
</protein>
<comment type="caution">
    <text evidence="2">The sequence shown here is derived from an EMBL/GenBank/DDBJ whole genome shotgun (WGS) entry which is preliminary data.</text>
</comment>
<dbReference type="STRING" id="1618550.UT39_C0013G0014"/>
<dbReference type="Proteomes" id="UP000034246">
    <property type="component" value="Unassembled WGS sequence"/>
</dbReference>
<accession>A0A0G0NDQ1</accession>
<dbReference type="EMBL" id="LBWP01000013">
    <property type="protein sequence ID" value="KKR10951.1"/>
    <property type="molecule type" value="Genomic_DNA"/>
</dbReference>
<sequence>MKDAPNLSVIIPSRVDEFLQKTIDDLLAKAEKTIEIIVVLDGYWPNPPLRQDPNVIVVHQGTIFDNLGMRDGINTGISLARGKYIMKIDEHCMVNEGFDVKLAADCEENWVVIPRRYRLDAENWKLIEDGRPPIDYMFLDYPYKTKGDVSDGLHGNEWRDWYLKRKDILIDDTMSWQGSCWFLHRSYWKKIGPMDVDLYGTFTHEAQEIGNKVWLGGGRLVVNKKTWYAHFHKGSHGKGYGFSTEQYKRFSREKEKGRVGCIDYWINNRWPQRLHDFEWLIKKFWPVPNWPENWKEQIKIDAQYDFSKVGKKGFWLS</sequence>
<dbReference type="Gene3D" id="3.90.550.10">
    <property type="entry name" value="Spore Coat Polysaccharide Biosynthesis Protein SpsA, Chain A"/>
    <property type="match status" value="1"/>
</dbReference>
<organism evidence="2 3">
    <name type="scientific">Candidatus Woesebacteria bacterium GW2011_GWA1_39_21</name>
    <dbReference type="NCBI Taxonomy" id="1618550"/>
    <lineage>
        <taxon>Bacteria</taxon>
        <taxon>Candidatus Woeseibacteriota</taxon>
    </lineage>
</organism>
<evidence type="ECO:0000259" key="1">
    <source>
        <dbReference type="Pfam" id="PF00535"/>
    </source>
</evidence>
<evidence type="ECO:0000313" key="2">
    <source>
        <dbReference type="EMBL" id="KKR10951.1"/>
    </source>
</evidence>
<proteinExistence type="predicted"/>
<dbReference type="CDD" id="cd00761">
    <property type="entry name" value="Glyco_tranf_GTA_type"/>
    <property type="match status" value="1"/>
</dbReference>
<reference evidence="2 3" key="1">
    <citation type="journal article" date="2015" name="Nature">
        <title>rRNA introns, odd ribosomes, and small enigmatic genomes across a large radiation of phyla.</title>
        <authorList>
            <person name="Brown C.T."/>
            <person name="Hug L.A."/>
            <person name="Thomas B.C."/>
            <person name="Sharon I."/>
            <person name="Castelle C.J."/>
            <person name="Singh A."/>
            <person name="Wilkins M.J."/>
            <person name="Williams K.H."/>
            <person name="Banfield J.F."/>
        </authorList>
    </citation>
    <scope>NUCLEOTIDE SEQUENCE [LARGE SCALE GENOMIC DNA]</scope>
</reference>
<dbReference type="SUPFAM" id="SSF53448">
    <property type="entry name" value="Nucleotide-diphospho-sugar transferases"/>
    <property type="match status" value="1"/>
</dbReference>
<name>A0A0G0NDQ1_9BACT</name>
<dbReference type="InterPro" id="IPR029044">
    <property type="entry name" value="Nucleotide-diphossugar_trans"/>
</dbReference>